<gene>
    <name evidence="1" type="ORF">PsorP6_012139</name>
</gene>
<evidence type="ECO:0000313" key="1">
    <source>
        <dbReference type="EMBL" id="KAI9918672.1"/>
    </source>
</evidence>
<protein>
    <submittedName>
        <fullName evidence="1">Uncharacterized protein</fullName>
    </submittedName>
</protein>
<reference evidence="1 2" key="1">
    <citation type="journal article" date="2022" name="bioRxiv">
        <title>The genome of the oomycete Peronosclerospora sorghi, a cosmopolitan pathogen of maize and sorghum, is inflated with dispersed pseudogenes.</title>
        <authorList>
            <person name="Fletcher K."/>
            <person name="Martin F."/>
            <person name="Isakeit T."/>
            <person name="Cavanaugh K."/>
            <person name="Magill C."/>
            <person name="Michelmore R."/>
        </authorList>
    </citation>
    <scope>NUCLEOTIDE SEQUENCE [LARGE SCALE GENOMIC DNA]</scope>
    <source>
        <strain evidence="1">P6</strain>
    </source>
</reference>
<sequence length="79" mass="9134">MGLRVYDDSQDTKVTKDPLMVRLDPTIGKTTSWKSKERPGLTVYYQLDVSWQIRTHANTSSIFEIFETPGSDWHEVDKS</sequence>
<comment type="caution">
    <text evidence="1">The sequence shown here is derived from an EMBL/GenBank/DDBJ whole genome shotgun (WGS) entry which is preliminary data.</text>
</comment>
<name>A0ACC0WJV3_9STRA</name>
<dbReference type="EMBL" id="CM047591">
    <property type="protein sequence ID" value="KAI9918672.1"/>
    <property type="molecule type" value="Genomic_DNA"/>
</dbReference>
<keyword evidence="2" id="KW-1185">Reference proteome</keyword>
<accession>A0ACC0WJV3</accession>
<dbReference type="Proteomes" id="UP001163321">
    <property type="component" value="Chromosome 12"/>
</dbReference>
<organism evidence="1 2">
    <name type="scientific">Peronosclerospora sorghi</name>
    <dbReference type="NCBI Taxonomy" id="230839"/>
    <lineage>
        <taxon>Eukaryota</taxon>
        <taxon>Sar</taxon>
        <taxon>Stramenopiles</taxon>
        <taxon>Oomycota</taxon>
        <taxon>Peronosporomycetes</taxon>
        <taxon>Peronosporales</taxon>
        <taxon>Peronosporaceae</taxon>
        <taxon>Peronosclerospora</taxon>
    </lineage>
</organism>
<proteinExistence type="predicted"/>
<evidence type="ECO:0000313" key="2">
    <source>
        <dbReference type="Proteomes" id="UP001163321"/>
    </source>
</evidence>